<accession>A0A8K0KKI8</accession>
<sequence>MTEENNSWGFLGHVEQKLTRGHRQIYHVYGVNAMNESSVRKWCIMFNQGRTSVHDEANSERPSLPREKLKAKIEEIIQENRRFTLRTIDEYFPQISRSLLHEIVTQQL</sequence>
<keyword evidence="2" id="KW-1185">Reference proteome</keyword>
<organism evidence="1 2">
    <name type="scientific">Ladona fulva</name>
    <name type="common">Scarce chaser dragonfly</name>
    <name type="synonym">Libellula fulva</name>
    <dbReference type="NCBI Taxonomy" id="123851"/>
    <lineage>
        <taxon>Eukaryota</taxon>
        <taxon>Metazoa</taxon>
        <taxon>Ecdysozoa</taxon>
        <taxon>Arthropoda</taxon>
        <taxon>Hexapoda</taxon>
        <taxon>Insecta</taxon>
        <taxon>Pterygota</taxon>
        <taxon>Palaeoptera</taxon>
        <taxon>Odonata</taxon>
        <taxon>Epiprocta</taxon>
        <taxon>Anisoptera</taxon>
        <taxon>Libelluloidea</taxon>
        <taxon>Libellulidae</taxon>
        <taxon>Ladona</taxon>
    </lineage>
</organism>
<reference evidence="1" key="1">
    <citation type="submission" date="2013-04" db="EMBL/GenBank/DDBJ databases">
        <authorList>
            <person name="Qu J."/>
            <person name="Murali S.C."/>
            <person name="Bandaranaike D."/>
            <person name="Bellair M."/>
            <person name="Blankenburg K."/>
            <person name="Chao H."/>
            <person name="Dinh H."/>
            <person name="Doddapaneni H."/>
            <person name="Downs B."/>
            <person name="Dugan-Rocha S."/>
            <person name="Elkadiri S."/>
            <person name="Gnanaolivu R.D."/>
            <person name="Hernandez B."/>
            <person name="Javaid M."/>
            <person name="Jayaseelan J.C."/>
            <person name="Lee S."/>
            <person name="Li M."/>
            <person name="Ming W."/>
            <person name="Munidasa M."/>
            <person name="Muniz J."/>
            <person name="Nguyen L."/>
            <person name="Ongeri F."/>
            <person name="Osuji N."/>
            <person name="Pu L.-L."/>
            <person name="Puazo M."/>
            <person name="Qu C."/>
            <person name="Quiroz J."/>
            <person name="Raj R."/>
            <person name="Weissenberger G."/>
            <person name="Xin Y."/>
            <person name="Zou X."/>
            <person name="Han Y."/>
            <person name="Richards S."/>
            <person name="Worley K."/>
            <person name="Muzny D."/>
            <person name="Gibbs R."/>
        </authorList>
    </citation>
    <scope>NUCLEOTIDE SEQUENCE</scope>
    <source>
        <strain evidence="1">Sampled in the wild</strain>
    </source>
</reference>
<gene>
    <name evidence="1" type="ORF">J437_LFUL016072</name>
</gene>
<proteinExistence type="predicted"/>
<dbReference type="AlphaFoldDB" id="A0A8K0KKI8"/>
<protein>
    <recommendedName>
        <fullName evidence="3">Mos1 transposase HTH domain-containing protein</fullName>
    </recommendedName>
</protein>
<dbReference type="PANTHER" id="PTHR46060">
    <property type="entry name" value="MARINER MOS1 TRANSPOSASE-LIKE PROTEIN"/>
    <property type="match status" value="1"/>
</dbReference>
<evidence type="ECO:0008006" key="3">
    <source>
        <dbReference type="Google" id="ProtNLM"/>
    </source>
</evidence>
<dbReference type="Proteomes" id="UP000792457">
    <property type="component" value="Unassembled WGS sequence"/>
</dbReference>
<dbReference type="OrthoDB" id="10017160at2759"/>
<dbReference type="PANTHER" id="PTHR46060:SF1">
    <property type="entry name" value="MARINER MOS1 TRANSPOSASE-LIKE PROTEIN"/>
    <property type="match status" value="1"/>
</dbReference>
<dbReference type="EMBL" id="KZ309006">
    <property type="protein sequence ID" value="KAG8236292.1"/>
    <property type="molecule type" value="Genomic_DNA"/>
</dbReference>
<evidence type="ECO:0000313" key="1">
    <source>
        <dbReference type="EMBL" id="KAG8236292.1"/>
    </source>
</evidence>
<dbReference type="InterPro" id="IPR052709">
    <property type="entry name" value="Transposase-MT_Hybrid"/>
</dbReference>
<comment type="caution">
    <text evidence="1">The sequence shown here is derived from an EMBL/GenBank/DDBJ whole genome shotgun (WGS) entry which is preliminary data.</text>
</comment>
<reference evidence="1" key="2">
    <citation type="submission" date="2017-10" db="EMBL/GenBank/DDBJ databases">
        <title>Ladona fulva Genome sequencing and assembly.</title>
        <authorList>
            <person name="Murali S."/>
            <person name="Richards S."/>
            <person name="Bandaranaike D."/>
            <person name="Bellair M."/>
            <person name="Blankenburg K."/>
            <person name="Chao H."/>
            <person name="Dinh H."/>
            <person name="Doddapaneni H."/>
            <person name="Dugan-Rocha S."/>
            <person name="Elkadiri S."/>
            <person name="Gnanaolivu R."/>
            <person name="Hernandez B."/>
            <person name="Skinner E."/>
            <person name="Javaid M."/>
            <person name="Lee S."/>
            <person name="Li M."/>
            <person name="Ming W."/>
            <person name="Munidasa M."/>
            <person name="Muniz J."/>
            <person name="Nguyen L."/>
            <person name="Hughes D."/>
            <person name="Osuji N."/>
            <person name="Pu L.-L."/>
            <person name="Puazo M."/>
            <person name="Qu C."/>
            <person name="Quiroz J."/>
            <person name="Raj R."/>
            <person name="Weissenberger G."/>
            <person name="Xin Y."/>
            <person name="Zou X."/>
            <person name="Han Y."/>
            <person name="Worley K."/>
            <person name="Muzny D."/>
            <person name="Gibbs R."/>
        </authorList>
    </citation>
    <scope>NUCLEOTIDE SEQUENCE</scope>
    <source>
        <strain evidence="1">Sampled in the wild</strain>
    </source>
</reference>
<evidence type="ECO:0000313" key="2">
    <source>
        <dbReference type="Proteomes" id="UP000792457"/>
    </source>
</evidence>
<name>A0A8K0KKI8_LADFU</name>